<accession>A0A543DLD3</accession>
<feature type="domain" description="NmrA-like" evidence="1">
    <location>
        <begin position="2"/>
        <end position="247"/>
    </location>
</feature>
<dbReference type="Proteomes" id="UP000315677">
    <property type="component" value="Unassembled WGS sequence"/>
</dbReference>
<proteinExistence type="predicted"/>
<dbReference type="EMBL" id="VFPA01000003">
    <property type="protein sequence ID" value="TQM10157.1"/>
    <property type="molecule type" value="Genomic_DNA"/>
</dbReference>
<organism evidence="2 3">
    <name type="scientific">Pseudonocardia kunmingensis</name>
    <dbReference type="NCBI Taxonomy" id="630975"/>
    <lineage>
        <taxon>Bacteria</taxon>
        <taxon>Bacillati</taxon>
        <taxon>Actinomycetota</taxon>
        <taxon>Actinomycetes</taxon>
        <taxon>Pseudonocardiales</taxon>
        <taxon>Pseudonocardiaceae</taxon>
        <taxon>Pseudonocardia</taxon>
    </lineage>
</organism>
<sequence>MHETVLVTGATGTTGSALVELLLGHDVSVRAMVRSDAAAARFAGSAVTPVVADLDDPAAVAAALAGVDRAYLVTPSSERAQAQQVRFAELAAQAGVAHLVKLSQLAADEESPVRFLRYHAAVERRIRELGIAATFLRPNLFLQGMLAMAGPIREGRLFAPIGDARVSAVDVRDVAAVAAAVLTGPGHEGATYTITGPAALTHAEIAAALGDATGRPVAFVDVPPAVFAAQLRGVLPDWQADGLLEDYAHYARGEAAAVLPTVQEVTGRAPRTVAEFARDHEAAFTPV</sequence>
<dbReference type="Pfam" id="PF05368">
    <property type="entry name" value="NmrA"/>
    <property type="match status" value="1"/>
</dbReference>
<dbReference type="Gene3D" id="3.90.25.10">
    <property type="entry name" value="UDP-galactose 4-epimerase, domain 1"/>
    <property type="match status" value="1"/>
</dbReference>
<dbReference type="PANTHER" id="PTHR43162">
    <property type="match status" value="1"/>
</dbReference>
<gene>
    <name evidence="2" type="ORF">FB558_5941</name>
</gene>
<dbReference type="InterPro" id="IPR051604">
    <property type="entry name" value="Ergot_Alk_Oxidoreductase"/>
</dbReference>
<dbReference type="OrthoDB" id="4457504at2"/>
<evidence type="ECO:0000259" key="1">
    <source>
        <dbReference type="Pfam" id="PF05368"/>
    </source>
</evidence>
<comment type="caution">
    <text evidence="2">The sequence shown here is derived from an EMBL/GenBank/DDBJ whole genome shotgun (WGS) entry which is preliminary data.</text>
</comment>
<dbReference type="SUPFAM" id="SSF51735">
    <property type="entry name" value="NAD(P)-binding Rossmann-fold domains"/>
    <property type="match status" value="1"/>
</dbReference>
<evidence type="ECO:0000313" key="2">
    <source>
        <dbReference type="EMBL" id="TQM10157.1"/>
    </source>
</evidence>
<dbReference type="InterPro" id="IPR036291">
    <property type="entry name" value="NAD(P)-bd_dom_sf"/>
</dbReference>
<protein>
    <submittedName>
        <fullName evidence="2">Uncharacterized protein YbjT (DUF2867 family)</fullName>
    </submittedName>
</protein>
<dbReference type="InterPro" id="IPR008030">
    <property type="entry name" value="NmrA-like"/>
</dbReference>
<dbReference type="Gene3D" id="3.40.50.720">
    <property type="entry name" value="NAD(P)-binding Rossmann-like Domain"/>
    <property type="match status" value="1"/>
</dbReference>
<keyword evidence="3" id="KW-1185">Reference proteome</keyword>
<dbReference type="RefSeq" id="WP_142058789.1">
    <property type="nucleotide sequence ID" value="NZ_VFPA01000003.1"/>
</dbReference>
<dbReference type="PANTHER" id="PTHR43162:SF1">
    <property type="entry name" value="PRESTALK A DIFFERENTIATION PROTEIN A"/>
    <property type="match status" value="1"/>
</dbReference>
<reference evidence="2 3" key="1">
    <citation type="submission" date="2019-06" db="EMBL/GenBank/DDBJ databases">
        <title>Sequencing the genomes of 1000 actinobacteria strains.</title>
        <authorList>
            <person name="Klenk H.-P."/>
        </authorList>
    </citation>
    <scope>NUCLEOTIDE SEQUENCE [LARGE SCALE GENOMIC DNA]</scope>
    <source>
        <strain evidence="2 3">DSM 45301</strain>
    </source>
</reference>
<evidence type="ECO:0000313" key="3">
    <source>
        <dbReference type="Proteomes" id="UP000315677"/>
    </source>
</evidence>
<name>A0A543DLD3_9PSEU</name>
<dbReference type="AlphaFoldDB" id="A0A543DLD3"/>